<reference evidence="2" key="1">
    <citation type="submission" date="2020-04" db="EMBL/GenBank/DDBJ databases">
        <authorList>
            <person name="Zhang T."/>
        </authorList>
    </citation>
    <scope>NUCLEOTIDE SEQUENCE</scope>
    <source>
        <strain evidence="2">HKST-UBA11</strain>
    </source>
</reference>
<comment type="similarity">
    <text evidence="1">Belongs to the LOG family.</text>
</comment>
<dbReference type="GO" id="GO:0016787">
    <property type="term" value="F:hydrolase activity"/>
    <property type="evidence" value="ECO:0007669"/>
    <property type="project" value="UniProtKB-KW"/>
</dbReference>
<organism evidence="2 3">
    <name type="scientific">Candidatus Dojkabacteria bacterium</name>
    <dbReference type="NCBI Taxonomy" id="2099670"/>
    <lineage>
        <taxon>Bacteria</taxon>
        <taxon>Candidatus Dojkabacteria</taxon>
    </lineage>
</organism>
<dbReference type="Pfam" id="PF03641">
    <property type="entry name" value="Lysine_decarbox"/>
    <property type="match status" value="1"/>
</dbReference>
<dbReference type="GO" id="GO:0009691">
    <property type="term" value="P:cytokinin biosynthetic process"/>
    <property type="evidence" value="ECO:0007669"/>
    <property type="project" value="UniProtKB-UniRule"/>
</dbReference>
<accession>A0A955RK54</accession>
<dbReference type="PANTHER" id="PTHR43393:SF3">
    <property type="entry name" value="LYSINE DECARBOXYLASE-LIKE PROTEIN"/>
    <property type="match status" value="1"/>
</dbReference>
<dbReference type="InterPro" id="IPR031100">
    <property type="entry name" value="LOG_fam"/>
</dbReference>
<sequence length="203" mass="22669">MNEAQLHDLENLTVVVFAGAHYGNNPDHQYVAYEMGKLIAEAGYELANGAGDGLMEEVSKGAKEAGGKVFGVGLKGFTPNQYLDVYHERVGIHSRQSYLFSKGDAFICLPGGMGTLYEIMEISELKKLAEVEPEPVIIINHEGFYDDYKHQLERMRSTGFIPNSIEQFVEFVSTPAEAMEVINNFYKKWEQQTKTESANNSTT</sequence>
<evidence type="ECO:0000256" key="1">
    <source>
        <dbReference type="RuleBase" id="RU363015"/>
    </source>
</evidence>
<reference evidence="2" key="2">
    <citation type="journal article" date="2021" name="Microbiome">
        <title>Successional dynamics and alternative stable states in a saline activated sludge microbial community over 9 years.</title>
        <authorList>
            <person name="Wang Y."/>
            <person name="Ye J."/>
            <person name="Ju F."/>
            <person name="Liu L."/>
            <person name="Boyd J.A."/>
            <person name="Deng Y."/>
            <person name="Parks D.H."/>
            <person name="Jiang X."/>
            <person name="Yin X."/>
            <person name="Woodcroft B.J."/>
            <person name="Tyson G.W."/>
            <person name="Hugenholtz P."/>
            <person name="Polz M.F."/>
            <person name="Zhang T."/>
        </authorList>
    </citation>
    <scope>NUCLEOTIDE SEQUENCE</scope>
    <source>
        <strain evidence="2">HKST-UBA11</strain>
    </source>
</reference>
<name>A0A955RK54_9BACT</name>
<keyword evidence="1" id="KW-0378">Hydrolase</keyword>
<proteinExistence type="inferred from homology"/>
<dbReference type="EC" id="3.2.2.n1" evidence="1"/>
<protein>
    <recommendedName>
        <fullName evidence="1">Cytokinin riboside 5'-monophosphate phosphoribohydrolase</fullName>
        <ecNumber evidence="1">3.2.2.n1</ecNumber>
    </recommendedName>
</protein>
<dbReference type="EMBL" id="JAGQLH010000003">
    <property type="protein sequence ID" value="MCA9385092.1"/>
    <property type="molecule type" value="Genomic_DNA"/>
</dbReference>
<keyword evidence="1" id="KW-0203">Cytokinin biosynthesis</keyword>
<dbReference type="InterPro" id="IPR052341">
    <property type="entry name" value="LOG_family_nucleotidases"/>
</dbReference>
<dbReference type="InterPro" id="IPR005269">
    <property type="entry name" value="LOG"/>
</dbReference>
<dbReference type="SUPFAM" id="SSF102405">
    <property type="entry name" value="MCP/YpsA-like"/>
    <property type="match status" value="1"/>
</dbReference>
<dbReference type="NCBIfam" id="TIGR00730">
    <property type="entry name" value="Rossman fold protein, TIGR00730 family"/>
    <property type="match status" value="1"/>
</dbReference>
<dbReference type="GO" id="GO:0005829">
    <property type="term" value="C:cytosol"/>
    <property type="evidence" value="ECO:0007669"/>
    <property type="project" value="TreeGrafter"/>
</dbReference>
<evidence type="ECO:0000313" key="3">
    <source>
        <dbReference type="Proteomes" id="UP000754563"/>
    </source>
</evidence>
<dbReference type="AlphaFoldDB" id="A0A955RK54"/>
<dbReference type="Proteomes" id="UP000754563">
    <property type="component" value="Unassembled WGS sequence"/>
</dbReference>
<dbReference type="Gene3D" id="3.40.50.450">
    <property type="match status" value="1"/>
</dbReference>
<gene>
    <name evidence="2" type="ORF">KC717_00425</name>
</gene>
<evidence type="ECO:0000313" key="2">
    <source>
        <dbReference type="EMBL" id="MCA9385092.1"/>
    </source>
</evidence>
<dbReference type="PANTHER" id="PTHR43393">
    <property type="entry name" value="CYTOKININ RIBOSIDE 5'-MONOPHOSPHATE PHOSPHORIBOHYDROLASE"/>
    <property type="match status" value="1"/>
</dbReference>
<comment type="caution">
    <text evidence="2">The sequence shown here is derived from an EMBL/GenBank/DDBJ whole genome shotgun (WGS) entry which is preliminary data.</text>
</comment>